<reference evidence="2 3" key="2">
    <citation type="submission" date="2023-11" db="EMBL/GenBank/DDBJ databases">
        <authorList>
            <person name="Lara A.C."/>
            <person name="Chronakova A."/>
        </authorList>
    </citation>
    <scope>NUCLEOTIDE SEQUENCE [LARGE SCALE GENOMIC DNA]</scope>
    <source>
        <strain evidence="2 3">BCCO 10_0856</strain>
    </source>
</reference>
<feature type="chain" id="PRO_5047219769" evidence="1">
    <location>
        <begin position="30"/>
        <end position="61"/>
    </location>
</feature>
<comment type="caution">
    <text evidence="2">The sequence shown here is derived from an EMBL/GenBank/DDBJ whole genome shotgun (WGS) entry which is preliminary data.</text>
</comment>
<accession>A0ABU4TAY7</accession>
<reference evidence="2 3" key="1">
    <citation type="submission" date="2023-11" db="EMBL/GenBank/DDBJ databases">
        <title>Lentzea sokolovensis, sp. nov., Lentzea kristufkii, sp. nov., and Lentzea miocenensis, sp. nov., rare actinobacteria from Sokolov Coal Basin, Miocene lacustrine sediment, Czech Republic.</title>
        <authorList>
            <person name="Lara A."/>
            <person name="Kotroba L."/>
            <person name="Nouioui I."/>
            <person name="Neumann-Schaal M."/>
            <person name="Mast Y."/>
            <person name="Chronakova A."/>
        </authorList>
    </citation>
    <scope>NUCLEOTIDE SEQUENCE [LARGE SCALE GENOMIC DNA]</scope>
    <source>
        <strain evidence="2 3">BCCO 10_0856</strain>
    </source>
</reference>
<organism evidence="2 3">
    <name type="scientific">Lentzea miocenica</name>
    <dbReference type="NCBI Taxonomy" id="3095431"/>
    <lineage>
        <taxon>Bacteria</taxon>
        <taxon>Bacillati</taxon>
        <taxon>Actinomycetota</taxon>
        <taxon>Actinomycetes</taxon>
        <taxon>Pseudonocardiales</taxon>
        <taxon>Pseudonocardiaceae</taxon>
        <taxon>Lentzea</taxon>
    </lineage>
</organism>
<keyword evidence="3" id="KW-1185">Reference proteome</keyword>
<keyword evidence="1" id="KW-0732">Signal</keyword>
<feature type="signal peptide" evidence="1">
    <location>
        <begin position="1"/>
        <end position="29"/>
    </location>
</feature>
<gene>
    <name evidence="2" type="ORF">SK803_34495</name>
</gene>
<evidence type="ECO:0000313" key="2">
    <source>
        <dbReference type="EMBL" id="MDX8035347.1"/>
    </source>
</evidence>
<proteinExistence type="predicted"/>
<dbReference type="RefSeq" id="WP_319970374.1">
    <property type="nucleotide sequence ID" value="NZ_JAXAVW010000034.1"/>
</dbReference>
<sequence>MKLTHGGRLAMLAVGTLLLASITAPGATALPTESDSTAKCELGTFGTDPVFGVVKSCYLVS</sequence>
<dbReference type="EMBL" id="JAXAVW010000034">
    <property type="protein sequence ID" value="MDX8035347.1"/>
    <property type="molecule type" value="Genomic_DNA"/>
</dbReference>
<evidence type="ECO:0000256" key="1">
    <source>
        <dbReference type="SAM" id="SignalP"/>
    </source>
</evidence>
<protein>
    <submittedName>
        <fullName evidence="2">Uncharacterized protein</fullName>
    </submittedName>
</protein>
<evidence type="ECO:0000313" key="3">
    <source>
        <dbReference type="Proteomes" id="UP001285521"/>
    </source>
</evidence>
<dbReference type="Proteomes" id="UP001285521">
    <property type="component" value="Unassembled WGS sequence"/>
</dbReference>
<name>A0ABU4TAY7_9PSEU</name>